<name>A0A562QBE0_9BACI</name>
<dbReference type="AlphaFoldDB" id="A0A562QBE0"/>
<accession>A0A562QBE0</accession>
<dbReference type="InterPro" id="IPR036779">
    <property type="entry name" value="LysM_dom_sf"/>
</dbReference>
<sequence>MNPGDTLNLIASKFSVDVRRMINLNPQLTNPDEIMVNQMIVMPLRVHIVEEGEFLWRIAKQYAVPIQAIIQANQRRQSFSNDVIFTGFGILIPEVGVE</sequence>
<dbReference type="RefSeq" id="WP_144451381.1">
    <property type="nucleotide sequence ID" value="NZ_VLKZ01000010.1"/>
</dbReference>
<evidence type="ECO:0000259" key="1">
    <source>
        <dbReference type="PROSITE" id="PS51782"/>
    </source>
</evidence>
<dbReference type="PANTHER" id="PTHR33734">
    <property type="entry name" value="LYSM DOMAIN-CONTAINING GPI-ANCHORED PROTEIN 2"/>
    <property type="match status" value="1"/>
</dbReference>
<feature type="domain" description="LysM" evidence="1">
    <location>
        <begin position="1"/>
        <end position="42"/>
    </location>
</feature>
<feature type="domain" description="LysM" evidence="1">
    <location>
        <begin position="45"/>
        <end position="92"/>
    </location>
</feature>
<comment type="caution">
    <text evidence="2">The sequence shown here is derived from an EMBL/GenBank/DDBJ whole genome shotgun (WGS) entry which is preliminary data.</text>
</comment>
<dbReference type="SUPFAM" id="SSF54106">
    <property type="entry name" value="LysM domain"/>
    <property type="match status" value="2"/>
</dbReference>
<proteinExistence type="predicted"/>
<keyword evidence="3" id="KW-1185">Reference proteome</keyword>
<dbReference type="Proteomes" id="UP000315711">
    <property type="component" value="Unassembled WGS sequence"/>
</dbReference>
<gene>
    <name evidence="2" type="ORF">IQ10_03159</name>
</gene>
<dbReference type="InterPro" id="IPR018392">
    <property type="entry name" value="LysM"/>
</dbReference>
<dbReference type="PANTHER" id="PTHR33734:SF22">
    <property type="entry name" value="MEMBRANE-BOUND LYTIC MUREIN TRANSGLYCOSYLASE D"/>
    <property type="match status" value="1"/>
</dbReference>
<protein>
    <submittedName>
        <fullName evidence="2">Spore germination protein/morphogenetic protein associated with SpoVID</fullName>
    </submittedName>
</protein>
<dbReference type="PROSITE" id="PS51782">
    <property type="entry name" value="LYSM"/>
    <property type="match status" value="2"/>
</dbReference>
<organism evidence="2 3">
    <name type="scientific">Halalkalibacter nanhaiisediminis</name>
    <dbReference type="NCBI Taxonomy" id="688079"/>
    <lineage>
        <taxon>Bacteria</taxon>
        <taxon>Bacillati</taxon>
        <taxon>Bacillota</taxon>
        <taxon>Bacilli</taxon>
        <taxon>Bacillales</taxon>
        <taxon>Bacillaceae</taxon>
        <taxon>Halalkalibacter</taxon>
    </lineage>
</organism>
<dbReference type="OrthoDB" id="2033517at2"/>
<dbReference type="Pfam" id="PF01476">
    <property type="entry name" value="LysM"/>
    <property type="match status" value="2"/>
</dbReference>
<dbReference type="Gene3D" id="3.10.350.10">
    <property type="entry name" value="LysM domain"/>
    <property type="match status" value="2"/>
</dbReference>
<dbReference type="SMART" id="SM00257">
    <property type="entry name" value="LysM"/>
    <property type="match status" value="2"/>
</dbReference>
<reference evidence="2 3" key="1">
    <citation type="journal article" date="2015" name="Stand. Genomic Sci.">
        <title>Genomic Encyclopedia of Bacterial and Archaeal Type Strains, Phase III: the genomes of soil and plant-associated and newly described type strains.</title>
        <authorList>
            <person name="Whitman W.B."/>
            <person name="Woyke T."/>
            <person name="Klenk H.P."/>
            <person name="Zhou Y."/>
            <person name="Lilburn T.G."/>
            <person name="Beck B.J."/>
            <person name="De Vos P."/>
            <person name="Vandamme P."/>
            <person name="Eisen J.A."/>
            <person name="Garrity G."/>
            <person name="Hugenholtz P."/>
            <person name="Kyrpides N.C."/>
        </authorList>
    </citation>
    <scope>NUCLEOTIDE SEQUENCE [LARGE SCALE GENOMIC DNA]</scope>
    <source>
        <strain evidence="2 3">CGMCC 1.10116</strain>
    </source>
</reference>
<dbReference type="EMBL" id="VLKZ01000010">
    <property type="protein sequence ID" value="TWI54058.1"/>
    <property type="molecule type" value="Genomic_DNA"/>
</dbReference>
<evidence type="ECO:0000313" key="2">
    <source>
        <dbReference type="EMBL" id="TWI54058.1"/>
    </source>
</evidence>
<dbReference type="CDD" id="cd00118">
    <property type="entry name" value="LysM"/>
    <property type="match status" value="2"/>
</dbReference>
<evidence type="ECO:0000313" key="3">
    <source>
        <dbReference type="Proteomes" id="UP000315711"/>
    </source>
</evidence>